<gene>
    <name evidence="11" type="ordered locus">Huta_1672</name>
</gene>
<keyword evidence="4" id="KW-1003">Cell membrane</keyword>
<keyword evidence="3" id="KW-0050">Antiport</keyword>
<evidence type="ECO:0000313" key="12">
    <source>
        <dbReference type="Proteomes" id="UP000002071"/>
    </source>
</evidence>
<dbReference type="OrthoDB" id="214119at2157"/>
<dbReference type="CDD" id="cd13137">
    <property type="entry name" value="MATE_NorM_like"/>
    <property type="match status" value="1"/>
</dbReference>
<keyword evidence="7" id="KW-0406">Ion transport</keyword>
<dbReference type="AlphaFoldDB" id="C7NQU1"/>
<feature type="transmembrane region" description="Helical" evidence="10">
    <location>
        <begin position="135"/>
        <end position="152"/>
    </location>
</feature>
<dbReference type="InterPro" id="IPR048279">
    <property type="entry name" value="MdtK-like"/>
</dbReference>
<dbReference type="Proteomes" id="UP000002071">
    <property type="component" value="Chromosome"/>
</dbReference>
<dbReference type="NCBIfam" id="TIGR00797">
    <property type="entry name" value="matE"/>
    <property type="match status" value="1"/>
</dbReference>
<dbReference type="PIRSF" id="PIRSF006603">
    <property type="entry name" value="DinF"/>
    <property type="match status" value="1"/>
</dbReference>
<evidence type="ECO:0000256" key="10">
    <source>
        <dbReference type="SAM" id="Phobius"/>
    </source>
</evidence>
<feature type="transmembrane region" description="Helical" evidence="10">
    <location>
        <begin position="96"/>
        <end position="115"/>
    </location>
</feature>
<dbReference type="GO" id="GO:0042910">
    <property type="term" value="F:xenobiotic transmembrane transporter activity"/>
    <property type="evidence" value="ECO:0007669"/>
    <property type="project" value="InterPro"/>
</dbReference>
<dbReference type="InterPro" id="IPR050222">
    <property type="entry name" value="MATE_MdtK"/>
</dbReference>
<accession>C7NQU1</accession>
<organism evidence="11 12">
    <name type="scientific">Halorhabdus utahensis (strain DSM 12940 / JCM 11049 / AX-2)</name>
    <dbReference type="NCBI Taxonomy" id="519442"/>
    <lineage>
        <taxon>Archaea</taxon>
        <taxon>Methanobacteriati</taxon>
        <taxon>Methanobacteriota</taxon>
        <taxon>Stenosarchaea group</taxon>
        <taxon>Halobacteria</taxon>
        <taxon>Halobacteriales</taxon>
        <taxon>Haloarculaceae</taxon>
        <taxon>Halorhabdus</taxon>
    </lineage>
</organism>
<evidence type="ECO:0000256" key="4">
    <source>
        <dbReference type="ARBA" id="ARBA00022475"/>
    </source>
</evidence>
<evidence type="ECO:0000256" key="5">
    <source>
        <dbReference type="ARBA" id="ARBA00022692"/>
    </source>
</evidence>
<dbReference type="STRING" id="519442.Huta_1672"/>
<dbReference type="KEGG" id="hut:Huta_1672"/>
<dbReference type="InterPro" id="IPR002528">
    <property type="entry name" value="MATE_fam"/>
</dbReference>
<evidence type="ECO:0000256" key="7">
    <source>
        <dbReference type="ARBA" id="ARBA00023065"/>
    </source>
</evidence>
<evidence type="ECO:0000256" key="6">
    <source>
        <dbReference type="ARBA" id="ARBA00022989"/>
    </source>
</evidence>
<dbReference type="EMBL" id="CP001687">
    <property type="protein sequence ID" value="ACV11845.1"/>
    <property type="molecule type" value="Genomic_DNA"/>
</dbReference>
<feature type="transmembrane region" description="Helical" evidence="10">
    <location>
        <begin position="241"/>
        <end position="259"/>
    </location>
</feature>
<dbReference type="GO" id="GO:0005886">
    <property type="term" value="C:plasma membrane"/>
    <property type="evidence" value="ECO:0007669"/>
    <property type="project" value="UniProtKB-SubCell"/>
</dbReference>
<protein>
    <recommendedName>
        <fullName evidence="9">Multidrug-efflux transporter</fullName>
    </recommendedName>
</protein>
<feature type="transmembrane region" description="Helical" evidence="10">
    <location>
        <begin position="300"/>
        <end position="320"/>
    </location>
</feature>
<keyword evidence="5 10" id="KW-0812">Transmembrane</keyword>
<feature type="transmembrane region" description="Helical" evidence="10">
    <location>
        <begin position="361"/>
        <end position="380"/>
    </location>
</feature>
<evidence type="ECO:0000256" key="1">
    <source>
        <dbReference type="ARBA" id="ARBA00004651"/>
    </source>
</evidence>
<keyword evidence="6 10" id="KW-1133">Transmembrane helix</keyword>
<evidence type="ECO:0000256" key="8">
    <source>
        <dbReference type="ARBA" id="ARBA00023136"/>
    </source>
</evidence>
<dbReference type="PANTHER" id="PTHR43298">
    <property type="entry name" value="MULTIDRUG RESISTANCE PROTEIN NORM-RELATED"/>
    <property type="match status" value="1"/>
</dbReference>
<dbReference type="eggNOG" id="arCOG01731">
    <property type="taxonomic scope" value="Archaea"/>
</dbReference>
<feature type="transmembrane region" description="Helical" evidence="10">
    <location>
        <begin position="392"/>
        <end position="411"/>
    </location>
</feature>
<feature type="transmembrane region" description="Helical" evidence="10">
    <location>
        <begin position="431"/>
        <end position="450"/>
    </location>
</feature>
<reference evidence="11 12" key="1">
    <citation type="journal article" date="2009" name="Stand. Genomic Sci.">
        <title>Complete genome sequence of Halorhabdus utahensis type strain (AX-2).</title>
        <authorList>
            <person name="Anderson I."/>
            <person name="Tindall B.J."/>
            <person name="Pomrenke H."/>
            <person name="Goker M."/>
            <person name="Lapidus A."/>
            <person name="Nolan M."/>
            <person name="Copeland A."/>
            <person name="Glavina Del Rio T."/>
            <person name="Chen F."/>
            <person name="Tice H."/>
            <person name="Cheng J.F."/>
            <person name="Lucas S."/>
            <person name="Chertkov O."/>
            <person name="Bruce D."/>
            <person name="Brettin T."/>
            <person name="Detter J.C."/>
            <person name="Han C."/>
            <person name="Goodwin L."/>
            <person name="Land M."/>
            <person name="Hauser L."/>
            <person name="Chang Y.J."/>
            <person name="Jeffries C.D."/>
            <person name="Pitluck S."/>
            <person name="Pati A."/>
            <person name="Mavromatis K."/>
            <person name="Ivanova N."/>
            <person name="Ovchinnikova G."/>
            <person name="Chen A."/>
            <person name="Palaniappan K."/>
            <person name="Chain P."/>
            <person name="Rohde M."/>
            <person name="Bristow J."/>
            <person name="Eisen J.A."/>
            <person name="Markowitz V."/>
            <person name="Hugenholtz P."/>
            <person name="Kyrpides N.C."/>
            <person name="Klenk H.P."/>
        </authorList>
    </citation>
    <scope>NUCLEOTIDE SEQUENCE [LARGE SCALE GENOMIC DNA]</scope>
    <source>
        <strain evidence="12">DSM 12940 / JCM 11049 / AX-2</strain>
    </source>
</reference>
<sequence>MSRPESSIDSAVQSIKRTGSRANPVRGVILLIGLGLARLGLIDAERARKATDLSWPRVVTGIARMSKNAADVAMVGAASGIATKPAISGVGLAGPFWGLAFALGGGFAAGTIALVSQRFGAEEFGQLGQAVRSSFVVVVAVTLPVGAAFWLFPEWLISLLNSDQQVITYGATYLQILGLGVPFAGLNLVGSRVLIGADDAQIPMILRGGGAVLNIVLNGVFIFGMGMGVAGAAWGTVAANVLVTSLFIVGLIAGWLPGIGQFPVSVSPRGTYFHWDDITDVVSIGTPVVGRNMTWTVARFPMLFIVGMFGTTVLTAYTVARRIWGLMNVPGWGFGLAASSLVGQHLGEDDEETAGVYGREIVLMAVATYGVSAAVVALVARPGVVLLGAEGEVIPIAVGMVFAGCLAIIPQGVNSTIAGALDASGDTNWPFIYQTLGVFAVSIPAAYLGAKTSIGVWGIYVAFLGETLVPAVGNYYRFSTGKWKAISREYRPETALDD</sequence>
<name>C7NQU1_HALUD</name>
<evidence type="ECO:0000256" key="3">
    <source>
        <dbReference type="ARBA" id="ARBA00022449"/>
    </source>
</evidence>
<comment type="subcellular location">
    <subcellularLocation>
        <location evidence="1">Cell membrane</location>
        <topology evidence="1">Multi-pass membrane protein</topology>
    </subcellularLocation>
</comment>
<proteinExistence type="predicted"/>
<keyword evidence="2" id="KW-0813">Transport</keyword>
<keyword evidence="8 10" id="KW-0472">Membrane</keyword>
<dbReference type="GO" id="GO:0015297">
    <property type="term" value="F:antiporter activity"/>
    <property type="evidence" value="ECO:0007669"/>
    <property type="project" value="UniProtKB-KW"/>
</dbReference>
<dbReference type="PANTHER" id="PTHR43298:SF2">
    <property type="entry name" value="FMN_FAD EXPORTER YEEO-RELATED"/>
    <property type="match status" value="1"/>
</dbReference>
<feature type="transmembrane region" description="Helical" evidence="10">
    <location>
        <begin position="457"/>
        <end position="476"/>
    </location>
</feature>
<evidence type="ECO:0000313" key="11">
    <source>
        <dbReference type="EMBL" id="ACV11845.1"/>
    </source>
</evidence>
<keyword evidence="12" id="KW-1185">Reference proteome</keyword>
<feature type="transmembrane region" description="Helical" evidence="10">
    <location>
        <begin position="25"/>
        <end position="42"/>
    </location>
</feature>
<dbReference type="GO" id="GO:0006811">
    <property type="term" value="P:monoatomic ion transport"/>
    <property type="evidence" value="ECO:0007669"/>
    <property type="project" value="UniProtKB-KW"/>
</dbReference>
<dbReference type="Pfam" id="PF01554">
    <property type="entry name" value="MatE"/>
    <property type="match status" value="2"/>
</dbReference>
<dbReference type="HOGENOM" id="CLU_012893_5_3_2"/>
<evidence type="ECO:0000256" key="2">
    <source>
        <dbReference type="ARBA" id="ARBA00022448"/>
    </source>
</evidence>
<evidence type="ECO:0000256" key="9">
    <source>
        <dbReference type="ARBA" id="ARBA00031636"/>
    </source>
</evidence>
<feature type="transmembrane region" description="Helical" evidence="10">
    <location>
        <begin position="211"/>
        <end position="235"/>
    </location>
</feature>
<feature type="transmembrane region" description="Helical" evidence="10">
    <location>
        <begin position="172"/>
        <end position="190"/>
    </location>
</feature>